<name>A0A068QTK7_9GAMM</name>
<reference evidence="1 3" key="1">
    <citation type="submission" date="2013-07" db="EMBL/GenBank/DDBJ databases">
        <authorList>
            <person name="Genoscope - CEA"/>
        </authorList>
    </citation>
    <scope>NUCLEOTIDE SEQUENCE [LARGE SCALE GENOMIC DNA]</scope>
    <source>
        <strain evidence="1">FRM16</strain>
        <strain evidence="3">FRM16 / DSM 17909</strain>
    </source>
</reference>
<dbReference type="Proteomes" id="UP000032721">
    <property type="component" value="Chromosome"/>
</dbReference>
<evidence type="ECO:0000313" key="3">
    <source>
        <dbReference type="Proteomes" id="UP000032721"/>
    </source>
</evidence>
<dbReference type="RefSeq" id="WP_045971193.1">
    <property type="nucleotide sequence ID" value="NZ_CAWOYN010000035.1"/>
</dbReference>
<dbReference type="Proteomes" id="UP000324170">
    <property type="component" value="Unassembled WGS sequence"/>
</dbReference>
<reference evidence="2 4" key="2">
    <citation type="submission" date="2019-07" db="EMBL/GenBank/DDBJ databases">
        <title>Genomic Encyclopedia of Type Strains, Phase I: the one thousand microbial genomes (KMG-I) project.</title>
        <authorList>
            <person name="Kyrpides N."/>
        </authorList>
    </citation>
    <scope>NUCLEOTIDE SEQUENCE [LARGE SCALE GENOMIC DNA]</scope>
    <source>
        <strain evidence="2 4">DSM 17909</strain>
    </source>
</reference>
<protein>
    <submittedName>
        <fullName evidence="1">Uncharacterized protein</fullName>
    </submittedName>
</protein>
<proteinExistence type="predicted"/>
<keyword evidence="4" id="KW-1185">Reference proteome</keyword>
<accession>A0A068QTK7</accession>
<evidence type="ECO:0000313" key="2">
    <source>
        <dbReference type="EMBL" id="TYP04089.1"/>
    </source>
</evidence>
<dbReference type="OrthoDB" id="5572038at2"/>
<dbReference type="EMBL" id="VNHN01000035">
    <property type="protein sequence ID" value="TYP04089.1"/>
    <property type="molecule type" value="Genomic_DNA"/>
</dbReference>
<organism evidence="1 3">
    <name type="scientific">Xenorhabdus doucetiae</name>
    <dbReference type="NCBI Taxonomy" id="351671"/>
    <lineage>
        <taxon>Bacteria</taxon>
        <taxon>Pseudomonadati</taxon>
        <taxon>Pseudomonadota</taxon>
        <taxon>Gammaproteobacteria</taxon>
        <taxon>Enterobacterales</taxon>
        <taxon>Morganellaceae</taxon>
        <taxon>Xenorhabdus</taxon>
    </lineage>
</organism>
<dbReference type="EMBL" id="FO704550">
    <property type="protein sequence ID" value="CDG18124.1"/>
    <property type="molecule type" value="Genomic_DNA"/>
</dbReference>
<dbReference type="AlphaFoldDB" id="A0A068QTK7"/>
<evidence type="ECO:0000313" key="4">
    <source>
        <dbReference type="Proteomes" id="UP000324170"/>
    </source>
</evidence>
<gene>
    <name evidence="2" type="ORF">LY16_02263</name>
    <name evidence="1" type="ORF">XDD1_2425</name>
</gene>
<evidence type="ECO:0000313" key="1">
    <source>
        <dbReference type="EMBL" id="CDG18124.1"/>
    </source>
</evidence>
<dbReference type="HOGENOM" id="CLU_847169_0_0_6"/>
<sequence length="328" mass="38399">MLIKYLLHDAMRKAQNTFMGYSSNKFHFHTRAIDKINGNEPPAVQELINIMLEKDKQLNKLRANTDITTKIPYHYKYFTENKFRARLVGNCGELANYAFHYLIKKHSFQIFNYYRQKDPDRKKIIYIIMYSAPQPYDHVFISIHYMEDKIDSAEMKAVLSHIQAGSWICDPWAEIVCEGEKYFSQWKNKMEEWYDKKKFVVTQDIAGTIPDTDRYKTLFSPLRPNIFNIVQQNSIFHVSELVFIDQDGNIATLAKDGTDNIIPYDISEIDKSALTSLGLRNINSNLSPRNSVYNPFHSNNLSDITAEKLREKARIYRGLIHMALNKRC</sequence>
<dbReference type="KEGG" id="xdo:XDD1_2425"/>